<reference evidence="1 2" key="1">
    <citation type="submission" date="2024-04" db="EMBL/GenBank/DDBJ databases">
        <title>Tritrichomonas musculus Genome.</title>
        <authorList>
            <person name="Alves-Ferreira E."/>
            <person name="Grigg M."/>
            <person name="Lorenzi H."/>
            <person name="Galac M."/>
        </authorList>
    </citation>
    <scope>NUCLEOTIDE SEQUENCE [LARGE SCALE GENOMIC DNA]</scope>
    <source>
        <strain evidence="1 2">EAF2021</strain>
    </source>
</reference>
<dbReference type="Proteomes" id="UP001470230">
    <property type="component" value="Unassembled WGS sequence"/>
</dbReference>
<protein>
    <submittedName>
        <fullName evidence="1">Uncharacterized protein</fullName>
    </submittedName>
</protein>
<evidence type="ECO:0000313" key="2">
    <source>
        <dbReference type="Proteomes" id="UP001470230"/>
    </source>
</evidence>
<proteinExistence type="predicted"/>
<gene>
    <name evidence="1" type="ORF">M9Y10_037621</name>
</gene>
<organism evidence="1 2">
    <name type="scientific">Tritrichomonas musculus</name>
    <dbReference type="NCBI Taxonomy" id="1915356"/>
    <lineage>
        <taxon>Eukaryota</taxon>
        <taxon>Metamonada</taxon>
        <taxon>Parabasalia</taxon>
        <taxon>Tritrichomonadida</taxon>
        <taxon>Tritrichomonadidae</taxon>
        <taxon>Tritrichomonas</taxon>
    </lineage>
</organism>
<name>A0ABR2GRW0_9EUKA</name>
<accession>A0ABR2GRW0</accession>
<keyword evidence="2" id="KW-1185">Reference proteome</keyword>
<comment type="caution">
    <text evidence="1">The sequence shown here is derived from an EMBL/GenBank/DDBJ whole genome shotgun (WGS) entry which is preliminary data.</text>
</comment>
<dbReference type="EMBL" id="JAPFFF010000064">
    <property type="protein sequence ID" value="KAK8836684.1"/>
    <property type="molecule type" value="Genomic_DNA"/>
</dbReference>
<evidence type="ECO:0000313" key="1">
    <source>
        <dbReference type="EMBL" id="KAK8836684.1"/>
    </source>
</evidence>
<sequence length="66" mass="6795">MSGFIALAHVVGYNLIGNTIAHGAITLPIIKGFAISLAQCSIAHPIAAGTCAAGGYIVKKIKDHFF</sequence>